<dbReference type="PANTHER" id="PTHR47099:SF1">
    <property type="entry name" value="METHYLCOBAMIDE:COM METHYLTRANSFERASE MTBA"/>
    <property type="match status" value="1"/>
</dbReference>
<dbReference type="KEGG" id="blau:DQQ01_04630"/>
<evidence type="ECO:0000313" key="3">
    <source>
        <dbReference type="Proteomes" id="UP000250003"/>
    </source>
</evidence>
<organism evidence="2 3">
    <name type="scientific">Blautia argi</name>
    <dbReference type="NCBI Taxonomy" id="1912897"/>
    <lineage>
        <taxon>Bacteria</taxon>
        <taxon>Bacillati</taxon>
        <taxon>Bacillota</taxon>
        <taxon>Clostridia</taxon>
        <taxon>Lachnospirales</taxon>
        <taxon>Lachnospiraceae</taxon>
        <taxon>Blautia</taxon>
    </lineage>
</organism>
<evidence type="ECO:0000313" key="2">
    <source>
        <dbReference type="EMBL" id="AWY97549.1"/>
    </source>
</evidence>
<dbReference type="InterPro" id="IPR038071">
    <property type="entry name" value="UROD/MetE-like_sf"/>
</dbReference>
<dbReference type="GO" id="GO:0006779">
    <property type="term" value="P:porphyrin-containing compound biosynthetic process"/>
    <property type="evidence" value="ECO:0007669"/>
    <property type="project" value="InterPro"/>
</dbReference>
<keyword evidence="3" id="KW-1185">Reference proteome</keyword>
<dbReference type="OrthoDB" id="7375127at2"/>
<dbReference type="InterPro" id="IPR000257">
    <property type="entry name" value="Uroporphyrinogen_deCOase"/>
</dbReference>
<proteinExistence type="predicted"/>
<feature type="domain" description="Uroporphyrinogen decarboxylase (URO-D)" evidence="1">
    <location>
        <begin position="66"/>
        <end position="313"/>
    </location>
</feature>
<accession>A0A2Z4U9T6</accession>
<dbReference type="SUPFAM" id="SSF51726">
    <property type="entry name" value="UROD/MetE-like"/>
    <property type="match status" value="1"/>
</dbReference>
<dbReference type="GO" id="GO:0004853">
    <property type="term" value="F:uroporphyrinogen decarboxylase activity"/>
    <property type="evidence" value="ECO:0007669"/>
    <property type="project" value="InterPro"/>
</dbReference>
<dbReference type="EMBL" id="CP030280">
    <property type="protein sequence ID" value="AWY97549.1"/>
    <property type="molecule type" value="Genomic_DNA"/>
</dbReference>
<dbReference type="Pfam" id="PF01208">
    <property type="entry name" value="URO-D"/>
    <property type="match status" value="1"/>
</dbReference>
<dbReference type="Proteomes" id="UP000250003">
    <property type="component" value="Chromosome"/>
</dbReference>
<gene>
    <name evidence="2" type="ORF">DQQ01_04630</name>
</gene>
<dbReference type="PANTHER" id="PTHR47099">
    <property type="entry name" value="METHYLCOBAMIDE:COM METHYLTRANSFERASE MTBA"/>
    <property type="match status" value="1"/>
</dbReference>
<dbReference type="InterPro" id="IPR052024">
    <property type="entry name" value="Methanogen_methyltrans"/>
</dbReference>
<name>A0A2Z4U9T6_9FIRM</name>
<evidence type="ECO:0000259" key="1">
    <source>
        <dbReference type="Pfam" id="PF01208"/>
    </source>
</evidence>
<protein>
    <recommendedName>
        <fullName evidence="1">Uroporphyrinogen decarboxylase (URO-D) domain-containing protein</fullName>
    </recommendedName>
</protein>
<reference evidence="3" key="1">
    <citation type="submission" date="2018-06" db="EMBL/GenBank/DDBJ databases">
        <title>Description of Blautia argi sp. nov., a new anaerobic isolated from dog feces.</title>
        <authorList>
            <person name="Chang Y.-H."/>
            <person name="Paek J."/>
            <person name="Shin Y."/>
        </authorList>
    </citation>
    <scope>NUCLEOTIDE SEQUENCE [LARGE SCALE GENOMIC DNA]</scope>
    <source>
        <strain evidence="3">KCTC 15426</strain>
    </source>
</reference>
<sequence length="316" mass="36255">MNKVERVKAVMNNEIPDKIPAGFWFHYKSDYTVEEMAEAHLKLYRETDMDIIKIMQDYMYPIEGEIHCAEDWYNIKIKGTDSEEFQKLSAVIKKIREEVKDEVLIFQTMFGPFKAASIAFGDDVLMKYSKEAPEAVAYGIGVLAEGLEKWAKGYLEAGADGIYYSAQFGEEGRFTKEQWETLVKPFDVQILHVAEKEEGKYNILHICGEPEYKFKTHVDWFTDYPGDLVNWSVKDNAYSLEQGRDSFKRAVLGGLNNKGNILNGPKEEIEKEVEAVLRRFGEKGIMIGADCTIQGENISLDYIKTAVYAAHKYKRQ</sequence>
<dbReference type="AlphaFoldDB" id="A0A2Z4U9T6"/>
<dbReference type="Gene3D" id="3.20.20.210">
    <property type="match status" value="1"/>
</dbReference>